<protein>
    <recommendedName>
        <fullName evidence="1">DUF2779 domain-containing protein</fullName>
    </recommendedName>
</protein>
<evidence type="ECO:0000259" key="1">
    <source>
        <dbReference type="Pfam" id="PF11074"/>
    </source>
</evidence>
<organism evidence="2 3">
    <name type="scientific">Thalassiosira pseudonana</name>
    <name type="common">Marine diatom</name>
    <name type="synonym">Cyclotella nana</name>
    <dbReference type="NCBI Taxonomy" id="35128"/>
    <lineage>
        <taxon>Eukaryota</taxon>
        <taxon>Sar</taxon>
        <taxon>Stramenopiles</taxon>
        <taxon>Ochrophyta</taxon>
        <taxon>Bacillariophyta</taxon>
        <taxon>Coscinodiscophyceae</taxon>
        <taxon>Thalassiosirophycidae</taxon>
        <taxon>Thalassiosirales</taxon>
        <taxon>Thalassiosiraceae</taxon>
        <taxon>Thalassiosira</taxon>
    </lineage>
</organism>
<dbReference type="InParanoid" id="B8C0P4"/>
<evidence type="ECO:0000313" key="2">
    <source>
        <dbReference type="EMBL" id="EED93554.1"/>
    </source>
</evidence>
<dbReference type="AlphaFoldDB" id="B8C0P4"/>
<dbReference type="OMA" id="AMVMIYE"/>
<name>B8C0P4_THAPS</name>
<sequence length="700" mass="79363">MAGIKTLGSNSKIRYLTKSLVRTALTCPRKLVYATNSAYPRNNDKEDDPFIRHLSEEGQRFGDYCKGLFPHGVEITPNISRSLEVDGKTSHDDVSKSLDVDGLIASTRRLLLNSQQRVTLFEGAISHDSYFVRPDILDRSTSISSNGTELRVIEVKSKSWDSRYSIESKMWNANRTSIKATYLPYIQDIAFQTFVVRLAYPEVEHVSSWLMMPDRAKKMNRKLMLDSVKESTIKTSIPTLEETQQTIDDSVATLLNVDELVDSALTSSVSYPGNRMGETFQDVIQSWVELLNGQDFGLTSISPPHVGSQCASCEYRVKSIPSKNTFSGFDTCWEEASGLTKDEIQKEPLVVDLYGYTKSVIKKFLNEDRYFLRDLSVGEFKDKKKNESTKSISSMQRQWYQVETTQRKANDSVHTPQYVIRSESLRHEMQRWKYPLHFIDFETSSPVLPYHEGMSPYDMFAFQFSHHIMTDSLEVYHASEFLHAERGACPNEPFLHALYDAIGAFGGGTVFQWSAHENNVLSSMLKSTVYTSSLSSREIESLSVLLSEGSHPMVDLCKLAKDYYYVDGSGGSSSIKRLLLPTLNASKRLQHIYGSSTYTGKNFGNFQWYQLDECDNAIDPYELLARIKYNQHDDEATISERSSVAHGGAAAAAYHELQSYDMSESERKALESSLLRYCELDTLSMAMIVQAWHGFLEDEQ</sequence>
<dbReference type="InterPro" id="IPR021301">
    <property type="entry name" value="DUF2779"/>
</dbReference>
<dbReference type="RefSeq" id="XP_002290017.1">
    <property type="nucleotide sequence ID" value="XM_002289981.1"/>
</dbReference>
<dbReference type="EMBL" id="CM000641">
    <property type="protein sequence ID" value="EED93554.1"/>
    <property type="molecule type" value="Genomic_DNA"/>
</dbReference>
<dbReference type="Pfam" id="PF11074">
    <property type="entry name" value="DUF2779"/>
    <property type="match status" value="1"/>
</dbReference>
<dbReference type="HOGENOM" id="CLU_394088_0_0_1"/>
<reference evidence="2 3" key="2">
    <citation type="journal article" date="2008" name="Nature">
        <title>The Phaeodactylum genome reveals the evolutionary history of diatom genomes.</title>
        <authorList>
            <person name="Bowler C."/>
            <person name="Allen A.E."/>
            <person name="Badger J.H."/>
            <person name="Grimwood J."/>
            <person name="Jabbari K."/>
            <person name="Kuo A."/>
            <person name="Maheswari U."/>
            <person name="Martens C."/>
            <person name="Maumus F."/>
            <person name="Otillar R.P."/>
            <person name="Rayko E."/>
            <person name="Salamov A."/>
            <person name="Vandepoele K."/>
            <person name="Beszteri B."/>
            <person name="Gruber A."/>
            <person name="Heijde M."/>
            <person name="Katinka M."/>
            <person name="Mock T."/>
            <person name="Valentin K."/>
            <person name="Verret F."/>
            <person name="Berges J.A."/>
            <person name="Brownlee C."/>
            <person name="Cadoret J.P."/>
            <person name="Chiovitti A."/>
            <person name="Choi C.J."/>
            <person name="Coesel S."/>
            <person name="De Martino A."/>
            <person name="Detter J.C."/>
            <person name="Durkin C."/>
            <person name="Falciatore A."/>
            <person name="Fournet J."/>
            <person name="Haruta M."/>
            <person name="Huysman M.J."/>
            <person name="Jenkins B.D."/>
            <person name="Jiroutova K."/>
            <person name="Jorgensen R.E."/>
            <person name="Joubert Y."/>
            <person name="Kaplan A."/>
            <person name="Kroger N."/>
            <person name="Kroth P.G."/>
            <person name="La Roche J."/>
            <person name="Lindquist E."/>
            <person name="Lommer M."/>
            <person name="Martin-Jezequel V."/>
            <person name="Lopez P.J."/>
            <person name="Lucas S."/>
            <person name="Mangogna M."/>
            <person name="McGinnis K."/>
            <person name="Medlin L.K."/>
            <person name="Montsant A."/>
            <person name="Oudot-Le Secq M.P."/>
            <person name="Napoli C."/>
            <person name="Obornik M."/>
            <person name="Parker M.S."/>
            <person name="Petit J.L."/>
            <person name="Porcel B.M."/>
            <person name="Poulsen N."/>
            <person name="Robison M."/>
            <person name="Rychlewski L."/>
            <person name="Rynearson T.A."/>
            <person name="Schmutz J."/>
            <person name="Shapiro H."/>
            <person name="Siaut M."/>
            <person name="Stanley M."/>
            <person name="Sussman M.R."/>
            <person name="Taylor A.R."/>
            <person name="Vardi A."/>
            <person name="von Dassow P."/>
            <person name="Vyverman W."/>
            <person name="Willis A."/>
            <person name="Wyrwicz L.S."/>
            <person name="Rokhsar D.S."/>
            <person name="Weissenbach J."/>
            <person name="Armbrust E.V."/>
            <person name="Green B.R."/>
            <person name="Van de Peer Y."/>
            <person name="Grigoriev I.V."/>
        </authorList>
    </citation>
    <scope>NUCLEOTIDE SEQUENCE [LARGE SCALE GENOMIC DNA]</scope>
    <source>
        <strain evidence="2 3">CCMP1335</strain>
    </source>
</reference>
<dbReference type="eggNOG" id="ENOG502R93S">
    <property type="taxonomic scope" value="Eukaryota"/>
</dbReference>
<dbReference type="KEGG" id="tps:THAPSDRAFT_4921"/>
<dbReference type="Proteomes" id="UP000001449">
    <property type="component" value="Chromosome 4"/>
</dbReference>
<keyword evidence="3" id="KW-1185">Reference proteome</keyword>
<evidence type="ECO:0000313" key="3">
    <source>
        <dbReference type="Proteomes" id="UP000001449"/>
    </source>
</evidence>
<reference evidence="2 3" key="1">
    <citation type="journal article" date="2004" name="Science">
        <title>The genome of the diatom Thalassiosira pseudonana: ecology, evolution, and metabolism.</title>
        <authorList>
            <person name="Armbrust E.V."/>
            <person name="Berges J.A."/>
            <person name="Bowler C."/>
            <person name="Green B.R."/>
            <person name="Martinez D."/>
            <person name="Putnam N.H."/>
            <person name="Zhou S."/>
            <person name="Allen A.E."/>
            <person name="Apt K.E."/>
            <person name="Bechner M."/>
            <person name="Brzezinski M.A."/>
            <person name="Chaal B.K."/>
            <person name="Chiovitti A."/>
            <person name="Davis A.K."/>
            <person name="Demarest M.S."/>
            <person name="Detter J.C."/>
            <person name="Glavina T."/>
            <person name="Goodstein D."/>
            <person name="Hadi M.Z."/>
            <person name="Hellsten U."/>
            <person name="Hildebrand M."/>
            <person name="Jenkins B.D."/>
            <person name="Jurka J."/>
            <person name="Kapitonov V.V."/>
            <person name="Kroger N."/>
            <person name="Lau W.W."/>
            <person name="Lane T.W."/>
            <person name="Larimer F.W."/>
            <person name="Lippmeier J.C."/>
            <person name="Lucas S."/>
            <person name="Medina M."/>
            <person name="Montsant A."/>
            <person name="Obornik M."/>
            <person name="Parker M.S."/>
            <person name="Palenik B."/>
            <person name="Pazour G.J."/>
            <person name="Richardson P.M."/>
            <person name="Rynearson T.A."/>
            <person name="Saito M.A."/>
            <person name="Schwartz D.C."/>
            <person name="Thamatrakoln K."/>
            <person name="Valentin K."/>
            <person name="Vardi A."/>
            <person name="Wilkerson F.P."/>
            <person name="Rokhsar D.S."/>
        </authorList>
    </citation>
    <scope>NUCLEOTIDE SEQUENCE [LARGE SCALE GENOMIC DNA]</scope>
    <source>
        <strain evidence="2 3">CCMP1335</strain>
    </source>
</reference>
<gene>
    <name evidence="2" type="ORF">THAPSDRAFT_4921</name>
</gene>
<feature type="domain" description="DUF2779" evidence="1">
    <location>
        <begin position="437"/>
        <end position="574"/>
    </location>
</feature>
<accession>B8C0P4</accession>
<proteinExistence type="predicted"/>
<dbReference type="PaxDb" id="35128-Thaps4921"/>
<dbReference type="GeneID" id="7451409"/>